<evidence type="ECO:0000313" key="3">
    <source>
        <dbReference type="Proteomes" id="UP000008461"/>
    </source>
</evidence>
<reference key="2">
    <citation type="submission" date="2011-04" db="EMBL/GenBank/DDBJ databases">
        <title>Complete sequence of chromosome of Haliscomenobacter hydrossis DSM 1100.</title>
        <authorList>
            <consortium name="US DOE Joint Genome Institute (JGI-PGF)"/>
            <person name="Lucas S."/>
            <person name="Han J."/>
            <person name="Lapidus A."/>
            <person name="Bruce D."/>
            <person name="Goodwin L."/>
            <person name="Pitluck S."/>
            <person name="Peters L."/>
            <person name="Kyrpides N."/>
            <person name="Mavromatis K."/>
            <person name="Ivanova N."/>
            <person name="Ovchinnikova G."/>
            <person name="Pagani I."/>
            <person name="Daligault H."/>
            <person name="Detter J.C."/>
            <person name="Han C."/>
            <person name="Land M."/>
            <person name="Hauser L."/>
            <person name="Markowitz V."/>
            <person name="Cheng J.-F."/>
            <person name="Hugenholtz P."/>
            <person name="Woyke T."/>
            <person name="Wu D."/>
            <person name="Verbarg S."/>
            <person name="Frueling A."/>
            <person name="Brambilla E."/>
            <person name="Klenk H.-P."/>
            <person name="Eisen J.A."/>
        </authorList>
    </citation>
    <scope>NUCLEOTIDE SEQUENCE</scope>
    <source>
        <strain>DSM 1100</strain>
    </source>
</reference>
<keyword evidence="1" id="KW-0812">Transmembrane</keyword>
<sequence length="351" mass="39915">MQKVSFLQKFTACFVASFVLTAIFLVLGRSLPGIIPELVFGLVGLSLSIGLIYPFVWQRKEKNRPEPSLIELAFWQSVIRYGLAFNISIFGFKKIFGQQFIVPYFMYDEKLGSLSGEWLTWHYFGFSYPFGLIVASFQIIGSILLLFRQTRLMGVMLLLPVILNILFINLFYGLNAGATLQSILLSIGLIYLLLIDYQRLVAFFLQSKDHLPGLNWGGPEVKNSIRLLMIIVPFLITFNYYYQEDRPKNIRGTYAVQAQQEAASGSKDPLLTKIYFDRYGNCTFLYADAKKQDGKYVYKGDTNELKVVFNSTEESKDTLLAKVTPLAQNNQLKIRGTIGSSQIELNLSKLK</sequence>
<reference evidence="2 3" key="1">
    <citation type="journal article" date="2011" name="Stand. Genomic Sci.">
        <title>Complete genome sequence of Haliscomenobacter hydrossis type strain (O).</title>
        <authorList>
            <consortium name="US DOE Joint Genome Institute (JGI-PGF)"/>
            <person name="Daligault H."/>
            <person name="Lapidus A."/>
            <person name="Zeytun A."/>
            <person name="Nolan M."/>
            <person name="Lucas S."/>
            <person name="Del Rio T.G."/>
            <person name="Tice H."/>
            <person name="Cheng J.F."/>
            <person name="Tapia R."/>
            <person name="Han C."/>
            <person name="Goodwin L."/>
            <person name="Pitluck S."/>
            <person name="Liolios K."/>
            <person name="Pagani I."/>
            <person name="Ivanova N."/>
            <person name="Huntemann M."/>
            <person name="Mavromatis K."/>
            <person name="Mikhailova N."/>
            <person name="Pati A."/>
            <person name="Chen A."/>
            <person name="Palaniappan K."/>
            <person name="Land M."/>
            <person name="Hauser L."/>
            <person name="Brambilla E.M."/>
            <person name="Rohde M."/>
            <person name="Verbarg S."/>
            <person name="Goker M."/>
            <person name="Bristow J."/>
            <person name="Eisen J.A."/>
            <person name="Markowitz V."/>
            <person name="Hugenholtz P."/>
            <person name="Kyrpides N.C."/>
            <person name="Klenk H.P."/>
            <person name="Woyke T."/>
        </authorList>
    </citation>
    <scope>NUCLEOTIDE SEQUENCE [LARGE SCALE GENOMIC DNA]</scope>
    <source>
        <strain evidence="3">ATCC 27775 / DSM 1100 / LMG 10767 / O</strain>
    </source>
</reference>
<dbReference type="RefSeq" id="WP_013768394.1">
    <property type="nucleotide sequence ID" value="NC_015510.1"/>
</dbReference>
<keyword evidence="3" id="KW-1185">Reference proteome</keyword>
<name>F4L1H2_HALH1</name>
<organism evidence="2 3">
    <name type="scientific">Haliscomenobacter hydrossis (strain ATCC 27775 / DSM 1100 / LMG 10767 / O)</name>
    <dbReference type="NCBI Taxonomy" id="760192"/>
    <lineage>
        <taxon>Bacteria</taxon>
        <taxon>Pseudomonadati</taxon>
        <taxon>Bacteroidota</taxon>
        <taxon>Saprospiria</taxon>
        <taxon>Saprospirales</taxon>
        <taxon>Haliscomenobacteraceae</taxon>
        <taxon>Haliscomenobacter</taxon>
    </lineage>
</organism>
<dbReference type="STRING" id="760192.Halhy_6046"/>
<evidence type="ECO:0000313" key="2">
    <source>
        <dbReference type="EMBL" id="AEE53869.1"/>
    </source>
</evidence>
<dbReference type="OrthoDB" id="654744at2"/>
<dbReference type="EMBL" id="CP002691">
    <property type="protein sequence ID" value="AEE53869.1"/>
    <property type="molecule type" value="Genomic_DNA"/>
</dbReference>
<feature type="transmembrane region" description="Helical" evidence="1">
    <location>
        <begin position="38"/>
        <end position="57"/>
    </location>
</feature>
<dbReference type="Proteomes" id="UP000008461">
    <property type="component" value="Chromosome"/>
</dbReference>
<keyword evidence="1" id="KW-0472">Membrane</keyword>
<protein>
    <recommendedName>
        <fullName evidence="4">DoxX family protein</fullName>
    </recommendedName>
</protein>
<feature type="transmembrane region" description="Helical" evidence="1">
    <location>
        <begin position="180"/>
        <end position="205"/>
    </location>
</feature>
<feature type="transmembrane region" description="Helical" evidence="1">
    <location>
        <begin position="225"/>
        <end position="242"/>
    </location>
</feature>
<dbReference type="KEGG" id="hhy:Halhy_6046"/>
<evidence type="ECO:0008006" key="4">
    <source>
        <dbReference type="Google" id="ProtNLM"/>
    </source>
</evidence>
<accession>F4L1H2</accession>
<dbReference type="HOGENOM" id="CLU_789331_0_0_10"/>
<dbReference type="eggNOG" id="ENOG5031KQM">
    <property type="taxonomic scope" value="Bacteria"/>
</dbReference>
<evidence type="ECO:0000256" key="1">
    <source>
        <dbReference type="SAM" id="Phobius"/>
    </source>
</evidence>
<dbReference type="AlphaFoldDB" id="F4L1H2"/>
<feature type="transmembrane region" description="Helical" evidence="1">
    <location>
        <begin position="126"/>
        <end position="147"/>
    </location>
</feature>
<keyword evidence="1" id="KW-1133">Transmembrane helix</keyword>
<gene>
    <name evidence="2" type="ordered locus">Halhy_6046</name>
</gene>
<feature type="transmembrane region" description="Helical" evidence="1">
    <location>
        <begin position="154"/>
        <end position="174"/>
    </location>
</feature>
<proteinExistence type="predicted"/>